<evidence type="ECO:0000259" key="5">
    <source>
        <dbReference type="Pfam" id="PF13649"/>
    </source>
</evidence>
<feature type="binding site" evidence="4">
    <location>
        <position position="96"/>
    </location>
    <ligand>
        <name>S-adenosyl-L-methionine</name>
        <dbReference type="ChEBI" id="CHEBI:59789"/>
    </ligand>
</feature>
<dbReference type="HAMAP" id="MF_02100">
    <property type="entry name" value="Methyltr_YrrT"/>
    <property type="match status" value="1"/>
</dbReference>
<dbReference type="GO" id="GO:0008757">
    <property type="term" value="F:S-adenosylmethionine-dependent methyltransferase activity"/>
    <property type="evidence" value="ECO:0007669"/>
    <property type="project" value="UniProtKB-UniRule"/>
</dbReference>
<dbReference type="Proteomes" id="UP000242949">
    <property type="component" value="Unassembled WGS sequence"/>
</dbReference>
<dbReference type="PANTHER" id="PTHR43861">
    <property type="entry name" value="TRANS-ACONITATE 2-METHYLTRANSFERASE-RELATED"/>
    <property type="match status" value="1"/>
</dbReference>
<dbReference type="EC" id="2.1.1.-" evidence="4"/>
<name>A0A1G6GNL0_9BACI</name>
<gene>
    <name evidence="6" type="ORF">SAMN05421734_101324</name>
</gene>
<feature type="binding site" evidence="4">
    <location>
        <position position="53"/>
    </location>
    <ligand>
        <name>S-adenosyl-L-methionine</name>
        <dbReference type="ChEBI" id="CHEBI:59789"/>
    </ligand>
</feature>
<dbReference type="InterPro" id="IPR041698">
    <property type="entry name" value="Methyltransf_25"/>
</dbReference>
<keyword evidence="2 4" id="KW-0808">Transferase</keyword>
<organism evidence="6 7">
    <name type="scientific">Pelagirhabdus alkalitolerans</name>
    <dbReference type="NCBI Taxonomy" id="1612202"/>
    <lineage>
        <taxon>Bacteria</taxon>
        <taxon>Bacillati</taxon>
        <taxon>Bacillota</taxon>
        <taxon>Bacilli</taxon>
        <taxon>Bacillales</taxon>
        <taxon>Bacillaceae</taxon>
        <taxon>Pelagirhabdus</taxon>
    </lineage>
</organism>
<keyword evidence="3 4" id="KW-0949">S-adenosyl-L-methionine</keyword>
<dbReference type="GO" id="GO:0032259">
    <property type="term" value="P:methylation"/>
    <property type="evidence" value="ECO:0007669"/>
    <property type="project" value="UniProtKB-KW"/>
</dbReference>
<evidence type="ECO:0000256" key="1">
    <source>
        <dbReference type="ARBA" id="ARBA00022603"/>
    </source>
</evidence>
<protein>
    <recommendedName>
        <fullName evidence="4">Uncharacterized methyltransferase SAMN05421734_101324</fullName>
        <ecNumber evidence="4">2.1.1.-</ecNumber>
    </recommendedName>
</protein>
<dbReference type="STRING" id="1612202.SAMN05421734_101324"/>
<keyword evidence="1 4" id="KW-0489">Methyltransferase</keyword>
<keyword evidence="7" id="KW-1185">Reference proteome</keyword>
<comment type="function">
    <text evidence="4">Could be a S-adenosyl-L-methionine-dependent methyltransferase.</text>
</comment>
<dbReference type="Pfam" id="PF13649">
    <property type="entry name" value="Methyltransf_25"/>
    <property type="match status" value="1"/>
</dbReference>
<dbReference type="SUPFAM" id="SSF53335">
    <property type="entry name" value="S-adenosyl-L-methionine-dependent methyltransferases"/>
    <property type="match status" value="1"/>
</dbReference>
<feature type="domain" description="Methyltransferase" evidence="5">
    <location>
        <begin position="49"/>
        <end position="139"/>
    </location>
</feature>
<evidence type="ECO:0000313" key="7">
    <source>
        <dbReference type="Proteomes" id="UP000242949"/>
    </source>
</evidence>
<reference evidence="7" key="1">
    <citation type="submission" date="2016-09" db="EMBL/GenBank/DDBJ databases">
        <authorList>
            <person name="Varghese N."/>
            <person name="Submissions S."/>
        </authorList>
    </citation>
    <scope>NUCLEOTIDE SEQUENCE [LARGE SCALE GENOMIC DNA]</scope>
    <source>
        <strain evidence="7">S5</strain>
    </source>
</reference>
<sequence length="214" mass="24215">MGREFVSLFNDWANDYDQAVTGHDQEYQAVFSKYDEILDAVVSASKGFVVEFGVGTGNLTKKLVDAGFTVLGVEPSEAMRVKARSKVPDVSVIDGDFIDFQSPKEQIETFVSSYAFHHLTDEEKQQALLKYHQLLSANGRIVFADTVFTSEEAKQSIIDEAEKQQFWNLAEDLKTEHYPLKPNLENMLEHAGFDYSFEQLNPFVWLITAEKRGG</sequence>
<dbReference type="OrthoDB" id="465705at2"/>
<comment type="similarity">
    <text evidence="4">Belongs to the methyltransferase superfamily. YrrT family.</text>
</comment>
<feature type="binding site" evidence="4">
    <location>
        <position position="74"/>
    </location>
    <ligand>
        <name>S-adenosyl-L-methionine</name>
        <dbReference type="ChEBI" id="CHEBI:59789"/>
    </ligand>
</feature>
<dbReference type="InterPro" id="IPR023553">
    <property type="entry name" value="Uncharacterised_MeTfrase_YrrT"/>
</dbReference>
<dbReference type="InterPro" id="IPR029063">
    <property type="entry name" value="SAM-dependent_MTases_sf"/>
</dbReference>
<evidence type="ECO:0000256" key="4">
    <source>
        <dbReference type="HAMAP-Rule" id="MF_02100"/>
    </source>
</evidence>
<dbReference type="Gene3D" id="3.40.50.150">
    <property type="entry name" value="Vaccinia Virus protein VP39"/>
    <property type="match status" value="1"/>
</dbReference>
<dbReference type="EMBL" id="FMYI01000001">
    <property type="protein sequence ID" value="SDB83581.1"/>
    <property type="molecule type" value="Genomic_DNA"/>
</dbReference>
<dbReference type="RefSeq" id="WP_090792276.1">
    <property type="nucleotide sequence ID" value="NZ_FMYI01000001.1"/>
</dbReference>
<evidence type="ECO:0000256" key="3">
    <source>
        <dbReference type="ARBA" id="ARBA00022691"/>
    </source>
</evidence>
<evidence type="ECO:0000256" key="2">
    <source>
        <dbReference type="ARBA" id="ARBA00022679"/>
    </source>
</evidence>
<accession>A0A1G6GNL0</accession>
<proteinExistence type="inferred from homology"/>
<evidence type="ECO:0000313" key="6">
    <source>
        <dbReference type="EMBL" id="SDB83581.1"/>
    </source>
</evidence>
<dbReference type="AlphaFoldDB" id="A0A1G6GNL0"/>